<keyword evidence="7" id="KW-0812">Transmembrane</keyword>
<dbReference type="InterPro" id="IPR008966">
    <property type="entry name" value="Adhesion_dom_sf"/>
</dbReference>
<feature type="compositionally biased region" description="Low complexity" evidence="6">
    <location>
        <begin position="284"/>
        <end position="294"/>
    </location>
</feature>
<dbReference type="InterPro" id="IPR011252">
    <property type="entry name" value="Fibrogen-bd_dom1"/>
</dbReference>
<keyword evidence="3" id="KW-0964">Secreted</keyword>
<keyword evidence="5" id="KW-0572">Peptidoglycan-anchor</keyword>
<dbReference type="Gene3D" id="2.60.40.740">
    <property type="match status" value="1"/>
</dbReference>
<protein>
    <submittedName>
        <fullName evidence="8">Uncharacterized protein</fullName>
    </submittedName>
</protein>
<evidence type="ECO:0000256" key="3">
    <source>
        <dbReference type="ARBA" id="ARBA00022525"/>
    </source>
</evidence>
<keyword evidence="7" id="KW-1133">Transmembrane helix</keyword>
<evidence type="ECO:0000256" key="1">
    <source>
        <dbReference type="ARBA" id="ARBA00004191"/>
    </source>
</evidence>
<name>A0A4Y3QP27_MICTE</name>
<accession>A0A4Y3QP27</accession>
<dbReference type="SUPFAM" id="SSF49401">
    <property type="entry name" value="Bacterial adhesins"/>
    <property type="match status" value="2"/>
</dbReference>
<feature type="compositionally biased region" description="Gly residues" evidence="6">
    <location>
        <begin position="261"/>
        <end position="270"/>
    </location>
</feature>
<keyword evidence="7" id="KW-0472">Membrane</keyword>
<dbReference type="Proteomes" id="UP000319525">
    <property type="component" value="Unassembled WGS sequence"/>
</dbReference>
<gene>
    <name evidence="8" type="ORF">MTE01_28370</name>
</gene>
<proteinExistence type="predicted"/>
<sequence length="367" mass="37365">MPDHPTVPAGFTLALPPELAGRSDGFPLLDPQGAVMGRCVVDASTLECTFAADYLTAHPENLHGTFYFWVTVRNEPGGGGLVTYDVGGHTLVIDVQPSPDPGTGTGPGVCTENCAFPGRGAGKWGMYDAAAGTIVWVVQIGSGRDGLSGGEVVTVTDVLAENQELLAELNGVRYAELWSSPRLVTGADGRESPGAWAPVDRSTYAATDRTVTFTAQAGHYYDVRFAARVTDQGVAGRYENRAEISIAGASDTAVTGQVVRHGGGGTGGGQAPAPSASPTPVPSATPVSSATPVPSATPTPIPAPTPIATPTPSVVAAPAPLGLSAHTGGTVSTESRLMGLLVFAGLTALLAAIGLAVLLTFRSRARR</sequence>
<evidence type="ECO:0000313" key="8">
    <source>
        <dbReference type="EMBL" id="GEB46892.1"/>
    </source>
</evidence>
<comment type="subcellular location">
    <subcellularLocation>
        <location evidence="1">Secreted</location>
        <location evidence="1">Cell wall</location>
    </subcellularLocation>
</comment>
<feature type="compositionally biased region" description="Pro residues" evidence="6">
    <location>
        <begin position="295"/>
        <end position="306"/>
    </location>
</feature>
<keyword evidence="4" id="KW-0732">Signal</keyword>
<keyword evidence="2" id="KW-0134">Cell wall</keyword>
<dbReference type="GO" id="GO:0007155">
    <property type="term" value="P:cell adhesion"/>
    <property type="evidence" value="ECO:0007669"/>
    <property type="project" value="InterPro"/>
</dbReference>
<dbReference type="Gene3D" id="2.60.40.1280">
    <property type="match status" value="1"/>
</dbReference>
<evidence type="ECO:0000256" key="6">
    <source>
        <dbReference type="SAM" id="MobiDB-lite"/>
    </source>
</evidence>
<evidence type="ECO:0000256" key="5">
    <source>
        <dbReference type="ARBA" id="ARBA00023088"/>
    </source>
</evidence>
<feature type="region of interest" description="Disordered" evidence="6">
    <location>
        <begin position="257"/>
        <end position="306"/>
    </location>
</feature>
<dbReference type="AlphaFoldDB" id="A0A4Y3QP27"/>
<organism evidence="8 9">
    <name type="scientific">Microbacterium testaceum</name>
    <name type="common">Aureobacterium testaceum</name>
    <name type="synonym">Brevibacterium testaceum</name>
    <dbReference type="NCBI Taxonomy" id="2033"/>
    <lineage>
        <taxon>Bacteria</taxon>
        <taxon>Bacillati</taxon>
        <taxon>Actinomycetota</taxon>
        <taxon>Actinomycetes</taxon>
        <taxon>Micrococcales</taxon>
        <taxon>Microbacteriaceae</taxon>
        <taxon>Microbacterium</taxon>
    </lineage>
</organism>
<evidence type="ECO:0000256" key="2">
    <source>
        <dbReference type="ARBA" id="ARBA00022512"/>
    </source>
</evidence>
<dbReference type="EMBL" id="BJML01000010">
    <property type="protein sequence ID" value="GEB46892.1"/>
    <property type="molecule type" value="Genomic_DNA"/>
</dbReference>
<reference evidence="8 9" key="1">
    <citation type="submission" date="2019-06" db="EMBL/GenBank/DDBJ databases">
        <title>Whole genome shotgun sequence of Microbacterium testaceum NBRC 12675.</title>
        <authorList>
            <person name="Hosoyama A."/>
            <person name="Uohara A."/>
            <person name="Ohji S."/>
            <person name="Ichikawa N."/>
        </authorList>
    </citation>
    <scope>NUCLEOTIDE SEQUENCE [LARGE SCALE GENOMIC DNA]</scope>
    <source>
        <strain evidence="8 9">NBRC 12675</strain>
    </source>
</reference>
<evidence type="ECO:0000256" key="7">
    <source>
        <dbReference type="SAM" id="Phobius"/>
    </source>
</evidence>
<evidence type="ECO:0000313" key="9">
    <source>
        <dbReference type="Proteomes" id="UP000319525"/>
    </source>
</evidence>
<feature type="transmembrane region" description="Helical" evidence="7">
    <location>
        <begin position="337"/>
        <end position="361"/>
    </location>
</feature>
<comment type="caution">
    <text evidence="8">The sequence shown here is derived from an EMBL/GenBank/DDBJ whole genome shotgun (WGS) entry which is preliminary data.</text>
</comment>
<evidence type="ECO:0000256" key="4">
    <source>
        <dbReference type="ARBA" id="ARBA00022729"/>
    </source>
</evidence>